<gene>
    <name evidence="2" type="ORF">EYH37_00335</name>
</gene>
<dbReference type="InterPro" id="IPR005134">
    <property type="entry name" value="UPF0114"/>
</dbReference>
<accession>A0A9D1CF61</accession>
<dbReference type="PANTHER" id="PTHR31721:SF4">
    <property type="entry name" value="OS06G0710300 PROTEIN"/>
    <property type="match status" value="1"/>
</dbReference>
<feature type="transmembrane region" description="Helical" evidence="1">
    <location>
        <begin position="126"/>
        <end position="147"/>
    </location>
</feature>
<dbReference type="EMBL" id="DQVE01000002">
    <property type="protein sequence ID" value="HIP97807.1"/>
    <property type="molecule type" value="Genomic_DNA"/>
</dbReference>
<evidence type="ECO:0000313" key="3">
    <source>
        <dbReference type="Proteomes" id="UP000606463"/>
    </source>
</evidence>
<feature type="transmembrane region" description="Helical" evidence="1">
    <location>
        <begin position="153"/>
        <end position="170"/>
    </location>
</feature>
<keyword evidence="1" id="KW-0472">Membrane</keyword>
<feature type="transmembrane region" description="Helical" evidence="1">
    <location>
        <begin position="25"/>
        <end position="50"/>
    </location>
</feature>
<dbReference type="Proteomes" id="UP000606463">
    <property type="component" value="Unassembled WGS sequence"/>
</dbReference>
<organism evidence="2 3">
    <name type="scientific">Aquifex aeolicus</name>
    <dbReference type="NCBI Taxonomy" id="63363"/>
    <lineage>
        <taxon>Bacteria</taxon>
        <taxon>Pseudomonadati</taxon>
        <taxon>Aquificota</taxon>
        <taxon>Aquificia</taxon>
        <taxon>Aquificales</taxon>
        <taxon>Aquificaceae</taxon>
        <taxon>Aquifex</taxon>
    </lineage>
</organism>
<comment type="caution">
    <text evidence="2">The sequence shown here is derived from an EMBL/GenBank/DDBJ whole genome shotgun (WGS) entry which is preliminary data.</text>
</comment>
<sequence length="174" mass="19919">MDGKELPLQKRLELFFENLLWKTRWLVLIAVIASLVSSLIIFLVGIYEVFHLVTSFVINASYEKFYAKLLSVVIASVDLFLIATFLLVFALGLYELFVSKIDPAEKDPLGERVLVIKSLEDLKEKLGRLVIMVLIVSFFKQVLHLEFKNPLETLYIALGVLLIALALYFTHKKE</sequence>
<dbReference type="PANTHER" id="PTHR31721">
    <property type="entry name" value="OS06G0710300 PROTEIN"/>
    <property type="match status" value="1"/>
</dbReference>
<protein>
    <submittedName>
        <fullName evidence="2">YqhA family protein</fullName>
    </submittedName>
</protein>
<reference evidence="2" key="1">
    <citation type="journal article" date="2020" name="ISME J.">
        <title>Gammaproteobacteria mediating utilization of methyl-, sulfur- and petroleum organic compounds in deep ocean hydrothermal plumes.</title>
        <authorList>
            <person name="Zhou Z."/>
            <person name="Liu Y."/>
            <person name="Pan J."/>
            <person name="Cron B.R."/>
            <person name="Toner B.M."/>
            <person name="Anantharaman K."/>
            <person name="Breier J.A."/>
            <person name="Dick G.J."/>
            <person name="Li M."/>
        </authorList>
    </citation>
    <scope>NUCLEOTIDE SEQUENCE</scope>
    <source>
        <strain evidence="2">SZUA-1501</strain>
    </source>
</reference>
<name>A0A9D1CF61_AQUAO</name>
<dbReference type="AlphaFoldDB" id="A0A9D1CF61"/>
<keyword evidence="1" id="KW-0812">Transmembrane</keyword>
<keyword evidence="1" id="KW-1133">Transmembrane helix</keyword>
<proteinExistence type="predicted"/>
<evidence type="ECO:0000256" key="1">
    <source>
        <dbReference type="SAM" id="Phobius"/>
    </source>
</evidence>
<evidence type="ECO:0000313" key="2">
    <source>
        <dbReference type="EMBL" id="HIP97807.1"/>
    </source>
</evidence>
<dbReference type="Pfam" id="PF03350">
    <property type="entry name" value="UPF0114"/>
    <property type="match status" value="1"/>
</dbReference>
<feature type="transmembrane region" description="Helical" evidence="1">
    <location>
        <begin position="70"/>
        <end position="94"/>
    </location>
</feature>
<dbReference type="PIRSF" id="PIRSF026509">
    <property type="entry name" value="UCP026509"/>
    <property type="match status" value="1"/>
</dbReference>